<feature type="domain" description="ABC transporter" evidence="4">
    <location>
        <begin position="1"/>
        <end position="240"/>
    </location>
</feature>
<protein>
    <submittedName>
        <fullName evidence="5">ABC-type sulfate/molybdate transport systems, ATPase component</fullName>
    </submittedName>
</protein>
<sequence length="352" mass="39858">MSLQVEIEKKLNDKVLSVSFDTEGKQGITGILGASGCGKSMTLKCIAGIETPDRGKIVLNGRVLFDSGKKINLRVQDRHVGYLFQNYALFPNMTVEKNIAAGFQYRPGQKMSAEEIKKQTADYMELLHVTELKSSYPGKLSGGQQQRVALARILASDPEVLMLDEPFSALDAFLKEKLQLELLELLSGYDKDILMVTHSRDEIYRFCEHMLIVEDGRQAGFGITKEIFKNPGTPAAAKLTGCKNIEKIERVDDHTMVLPNWNTTVCVKGMIPENTTHIGIRAHYLRLPENGQRENLVECQNGKILDDPFELVVVFEHDVWWKIPKESWQKEYQEKMPQYLAIPEESILYLHG</sequence>
<dbReference type="AlphaFoldDB" id="A0A0M6WYY0"/>
<accession>A0A0M6WYY0</accession>
<dbReference type="Gene3D" id="3.40.50.300">
    <property type="entry name" value="P-loop containing nucleotide triphosphate hydrolases"/>
    <property type="match status" value="1"/>
</dbReference>
<dbReference type="RefSeq" id="WP_021922267.1">
    <property type="nucleotide sequence ID" value="NZ_CATWND010000010.1"/>
</dbReference>
<evidence type="ECO:0000259" key="4">
    <source>
        <dbReference type="PROSITE" id="PS50893"/>
    </source>
</evidence>
<proteinExistence type="predicted"/>
<evidence type="ECO:0000256" key="2">
    <source>
        <dbReference type="ARBA" id="ARBA00022741"/>
    </source>
</evidence>
<dbReference type="PANTHER" id="PTHR42781:SF4">
    <property type="entry name" value="SPERMIDINE_PUTRESCINE IMPORT ATP-BINDING PROTEIN POTA"/>
    <property type="match status" value="1"/>
</dbReference>
<dbReference type="InterPro" id="IPR027417">
    <property type="entry name" value="P-loop_NTPase"/>
</dbReference>
<gene>
    <name evidence="5" type="ORF">RIL183_30241</name>
</gene>
<dbReference type="PANTHER" id="PTHR42781">
    <property type="entry name" value="SPERMIDINE/PUTRESCINE IMPORT ATP-BINDING PROTEIN POTA"/>
    <property type="match status" value="1"/>
</dbReference>
<dbReference type="GO" id="GO:0016887">
    <property type="term" value="F:ATP hydrolysis activity"/>
    <property type="evidence" value="ECO:0007669"/>
    <property type="project" value="InterPro"/>
</dbReference>
<evidence type="ECO:0000256" key="1">
    <source>
        <dbReference type="ARBA" id="ARBA00022448"/>
    </source>
</evidence>
<evidence type="ECO:0000256" key="3">
    <source>
        <dbReference type="ARBA" id="ARBA00022840"/>
    </source>
</evidence>
<dbReference type="SMART" id="SM00382">
    <property type="entry name" value="AAA"/>
    <property type="match status" value="1"/>
</dbReference>
<dbReference type="InterPro" id="IPR017871">
    <property type="entry name" value="ABC_transporter-like_CS"/>
</dbReference>
<dbReference type="InterPro" id="IPR003593">
    <property type="entry name" value="AAA+_ATPase"/>
</dbReference>
<dbReference type="GO" id="GO:0005524">
    <property type="term" value="F:ATP binding"/>
    <property type="evidence" value="ECO:0007669"/>
    <property type="project" value="UniProtKB-KW"/>
</dbReference>
<dbReference type="InterPro" id="IPR003439">
    <property type="entry name" value="ABC_transporter-like_ATP-bd"/>
</dbReference>
<dbReference type="OrthoDB" id="9802264at2"/>
<reference evidence="6" key="1">
    <citation type="submission" date="2015-05" db="EMBL/GenBank/DDBJ databases">
        <authorList>
            <consortium name="Pathogen Informatics"/>
        </authorList>
    </citation>
    <scope>NUCLEOTIDE SEQUENCE [LARGE SCALE GENOMIC DNA]</scope>
    <source>
        <strain evidence="6">L1-83</strain>
    </source>
</reference>
<dbReference type="STRING" id="360807.ERS852392_03256"/>
<dbReference type="PROSITE" id="PS00211">
    <property type="entry name" value="ABC_TRANSPORTER_1"/>
    <property type="match status" value="1"/>
</dbReference>
<dbReference type="PROSITE" id="PS50893">
    <property type="entry name" value="ABC_TRANSPORTER_2"/>
    <property type="match status" value="1"/>
</dbReference>
<keyword evidence="3" id="KW-0067">ATP-binding</keyword>
<keyword evidence="1" id="KW-0813">Transport</keyword>
<evidence type="ECO:0000313" key="6">
    <source>
        <dbReference type="Proteomes" id="UP000049828"/>
    </source>
</evidence>
<dbReference type="SUPFAM" id="SSF52540">
    <property type="entry name" value="P-loop containing nucleoside triphosphate hydrolases"/>
    <property type="match status" value="1"/>
</dbReference>
<organism evidence="5 6">
    <name type="scientific">Roseburia inulinivorans</name>
    <dbReference type="NCBI Taxonomy" id="360807"/>
    <lineage>
        <taxon>Bacteria</taxon>
        <taxon>Bacillati</taxon>
        <taxon>Bacillota</taxon>
        <taxon>Clostridia</taxon>
        <taxon>Lachnospirales</taxon>
        <taxon>Lachnospiraceae</taxon>
        <taxon>Roseburia</taxon>
    </lineage>
</organism>
<dbReference type="Proteomes" id="UP000049828">
    <property type="component" value="Unassembled WGS sequence"/>
</dbReference>
<dbReference type="Pfam" id="PF00005">
    <property type="entry name" value="ABC_tran"/>
    <property type="match status" value="1"/>
</dbReference>
<name>A0A0M6WYY0_9FIRM</name>
<dbReference type="InterPro" id="IPR050093">
    <property type="entry name" value="ABC_SmlMolc_Importer"/>
</dbReference>
<keyword evidence="6" id="KW-1185">Reference proteome</keyword>
<keyword evidence="2" id="KW-0547">Nucleotide-binding</keyword>
<evidence type="ECO:0000313" key="5">
    <source>
        <dbReference type="EMBL" id="CRL41907.1"/>
    </source>
</evidence>
<dbReference type="EMBL" id="CVRS01000096">
    <property type="protein sequence ID" value="CRL41907.1"/>
    <property type="molecule type" value="Genomic_DNA"/>
</dbReference>